<keyword evidence="2" id="KW-1185">Reference proteome</keyword>
<reference evidence="1" key="1">
    <citation type="submission" date="2021-06" db="EMBL/GenBank/DDBJ databases">
        <authorList>
            <person name="Kallberg Y."/>
            <person name="Tangrot J."/>
            <person name="Rosling A."/>
        </authorList>
    </citation>
    <scope>NUCLEOTIDE SEQUENCE</scope>
    <source>
        <strain evidence="1">AU212A</strain>
    </source>
</reference>
<organism evidence="1 2">
    <name type="scientific">Scutellospora calospora</name>
    <dbReference type="NCBI Taxonomy" id="85575"/>
    <lineage>
        <taxon>Eukaryota</taxon>
        <taxon>Fungi</taxon>
        <taxon>Fungi incertae sedis</taxon>
        <taxon>Mucoromycota</taxon>
        <taxon>Glomeromycotina</taxon>
        <taxon>Glomeromycetes</taxon>
        <taxon>Diversisporales</taxon>
        <taxon>Gigasporaceae</taxon>
        <taxon>Scutellospora</taxon>
    </lineage>
</organism>
<evidence type="ECO:0000313" key="1">
    <source>
        <dbReference type="EMBL" id="CAG8503284.1"/>
    </source>
</evidence>
<evidence type="ECO:0000313" key="2">
    <source>
        <dbReference type="Proteomes" id="UP000789860"/>
    </source>
</evidence>
<protein>
    <submittedName>
        <fullName evidence="1">167_t:CDS:1</fullName>
    </submittedName>
</protein>
<name>A0ACA9L018_9GLOM</name>
<feature type="non-terminal residue" evidence="1">
    <location>
        <position position="1"/>
    </location>
</feature>
<gene>
    <name evidence="1" type="ORF">SCALOS_LOCUS3340</name>
</gene>
<comment type="caution">
    <text evidence="1">The sequence shown here is derived from an EMBL/GenBank/DDBJ whole genome shotgun (WGS) entry which is preliminary data.</text>
</comment>
<proteinExistence type="predicted"/>
<sequence>MNYSDGEECSDWVIASIESELGRIKIRSKFTGINGYWVELGRINIRHMEENSGLIIMT</sequence>
<dbReference type="EMBL" id="CAJVPM010003586">
    <property type="protein sequence ID" value="CAG8503284.1"/>
    <property type="molecule type" value="Genomic_DNA"/>
</dbReference>
<accession>A0ACA9L018</accession>
<dbReference type="Proteomes" id="UP000789860">
    <property type="component" value="Unassembled WGS sequence"/>
</dbReference>